<organism evidence="1 2">
    <name type="scientific">Mycobacterium [tuberculosis] TKK-01-0051</name>
    <dbReference type="NCBI Taxonomy" id="1324261"/>
    <lineage>
        <taxon>Bacteria</taxon>
        <taxon>Bacillati</taxon>
        <taxon>Actinomycetota</taxon>
        <taxon>Actinomycetes</taxon>
        <taxon>Mycobacteriales</taxon>
        <taxon>Mycobacteriaceae</taxon>
        <taxon>Mycobacterium</taxon>
        <taxon>Mycobacterium avium complex (MAC)</taxon>
    </lineage>
</organism>
<gene>
    <name evidence="1" type="ORF">K875_05465</name>
</gene>
<proteinExistence type="predicted"/>
<evidence type="ECO:0000313" key="1">
    <source>
        <dbReference type="EMBL" id="KBZ56950.1"/>
    </source>
</evidence>
<name>A0A051TJJ4_9MYCO</name>
<dbReference type="HOGENOM" id="CLU_3365997_0_0_11"/>
<reference evidence="1 2" key="1">
    <citation type="submission" date="2014-04" db="EMBL/GenBank/DDBJ databases">
        <title>The Genome Sequence of Mycobacterium tuberculosis TKK-01-0051.</title>
        <authorList>
            <consortium name="The Broad Institute Genomics Platform"/>
            <consortium name="The Broad Institute Genome Sequencing Center for Infectious Disease"/>
            <person name="Earl A.M."/>
            <person name="Cohen K."/>
            <person name="Pym A."/>
            <person name="Bishai W."/>
            <person name="Maharaj K."/>
            <person name="Desjardins C."/>
            <person name="Abeel T."/>
            <person name="Young S."/>
            <person name="Zeng Q."/>
            <person name="Gargeya S."/>
            <person name="Abouelleil A."/>
            <person name="Alvarado L."/>
            <person name="Chapman S.B."/>
            <person name="Gainer-Dewar J."/>
            <person name="Goldberg J."/>
            <person name="Griggs A."/>
            <person name="Gujja S."/>
            <person name="Hansen M."/>
            <person name="Howarth C."/>
            <person name="Imamovic A."/>
            <person name="Larimer J."/>
            <person name="Murphy C."/>
            <person name="Naylor J."/>
            <person name="Pearson M."/>
            <person name="Poon T.W."/>
            <person name="Priest M."/>
            <person name="Roberts A."/>
            <person name="Saif S."/>
            <person name="Shea T."/>
            <person name="Sykes S."/>
            <person name="Wortman J."/>
            <person name="Nusbaum C."/>
            <person name="Birren B."/>
        </authorList>
    </citation>
    <scope>NUCLEOTIDE SEQUENCE [LARGE SCALE GENOMIC DNA]</scope>
    <source>
        <strain evidence="1 2">TKK-01-0051</strain>
    </source>
</reference>
<dbReference type="AlphaFoldDB" id="A0A051TJJ4"/>
<accession>A0A051TJJ4</accession>
<evidence type="ECO:0000313" key="2">
    <source>
        <dbReference type="Proteomes" id="UP000025947"/>
    </source>
</evidence>
<dbReference type="EMBL" id="JLXW01000013">
    <property type="protein sequence ID" value="KBZ56950.1"/>
    <property type="molecule type" value="Genomic_DNA"/>
</dbReference>
<sequence>MPAANFRNMSRGGGIRTHGLFVPNERDLRIWVLAV</sequence>
<protein>
    <submittedName>
        <fullName evidence="1">Uncharacterized protein</fullName>
    </submittedName>
</protein>
<dbReference type="Proteomes" id="UP000025947">
    <property type="component" value="Unassembled WGS sequence"/>
</dbReference>
<comment type="caution">
    <text evidence="1">The sequence shown here is derived from an EMBL/GenBank/DDBJ whole genome shotgun (WGS) entry which is preliminary data.</text>
</comment>
<keyword evidence="2" id="KW-1185">Reference proteome</keyword>